<evidence type="ECO:0000256" key="2">
    <source>
        <dbReference type="ARBA" id="ARBA00022490"/>
    </source>
</evidence>
<dbReference type="InterPro" id="IPR039505">
    <property type="entry name" value="DRC1/2_N"/>
</dbReference>
<feature type="domain" description="Dynein regulatory complex protein 1/2 N-terminal" evidence="13">
    <location>
        <begin position="3"/>
        <end position="87"/>
    </location>
</feature>
<feature type="coiled-coil region" evidence="12">
    <location>
        <begin position="348"/>
        <end position="420"/>
    </location>
</feature>
<evidence type="ECO:0000256" key="11">
    <source>
        <dbReference type="ARBA" id="ARBA00045865"/>
    </source>
</evidence>
<evidence type="ECO:0000313" key="14">
    <source>
        <dbReference type="EMBL" id="GKT34337.1"/>
    </source>
</evidence>
<keyword evidence="6" id="KW-0206">Cytoskeleton</keyword>
<gene>
    <name evidence="14" type="ORF">ADUPG1_007706</name>
</gene>
<proteinExistence type="inferred from homology"/>
<keyword evidence="3" id="KW-0282">Flagellum</keyword>
<evidence type="ECO:0000256" key="4">
    <source>
        <dbReference type="ARBA" id="ARBA00023054"/>
    </source>
</evidence>
<evidence type="ECO:0000256" key="3">
    <source>
        <dbReference type="ARBA" id="ARBA00022846"/>
    </source>
</evidence>
<dbReference type="PANTHER" id="PTHR21625:SF0">
    <property type="entry name" value="DYNEIN REGULATORY COMPLEX SUBUNIT 2"/>
    <property type="match status" value="1"/>
</dbReference>
<keyword evidence="15" id="KW-1185">Reference proteome</keyword>
<evidence type="ECO:0000256" key="5">
    <source>
        <dbReference type="ARBA" id="ARBA00023069"/>
    </source>
</evidence>
<keyword evidence="7" id="KW-0966">Cell projection</keyword>
<evidence type="ECO:0000259" key="13">
    <source>
        <dbReference type="Pfam" id="PF14772"/>
    </source>
</evidence>
<keyword evidence="5" id="KW-0969">Cilium</keyword>
<dbReference type="InterPro" id="IPR039750">
    <property type="entry name" value="DRC1/DRC2"/>
</dbReference>
<feature type="coiled-coil region" evidence="12">
    <location>
        <begin position="281"/>
        <end position="308"/>
    </location>
</feature>
<accession>A0ABQ5KPE7</accession>
<evidence type="ECO:0000256" key="9">
    <source>
        <dbReference type="ARBA" id="ARBA00038424"/>
    </source>
</evidence>
<evidence type="ECO:0000256" key="6">
    <source>
        <dbReference type="ARBA" id="ARBA00023212"/>
    </source>
</evidence>
<evidence type="ECO:0000256" key="12">
    <source>
        <dbReference type="SAM" id="Coils"/>
    </source>
</evidence>
<dbReference type="SMART" id="SM00248">
    <property type="entry name" value="ANK"/>
    <property type="match status" value="3"/>
</dbReference>
<evidence type="ECO:0000313" key="15">
    <source>
        <dbReference type="Proteomes" id="UP001057375"/>
    </source>
</evidence>
<comment type="similarity">
    <text evidence="9">Belongs to the DRC2 family.</text>
</comment>
<comment type="subcellular location">
    <subcellularLocation>
        <location evidence="1">Cytoplasm</location>
        <location evidence="1">Cytoskeleton</location>
        <location evidence="1">Flagellum axoneme</location>
    </subcellularLocation>
    <subcellularLocation>
        <location evidence="8">Cytoplasm</location>
        <location evidence="8">Cytoskeleton</location>
        <location evidence="8">Flagellum basal body</location>
    </subcellularLocation>
</comment>
<evidence type="ECO:0000256" key="7">
    <source>
        <dbReference type="ARBA" id="ARBA00023273"/>
    </source>
</evidence>
<keyword evidence="4 12" id="KW-0175">Coiled coil</keyword>
<dbReference type="PANTHER" id="PTHR21625">
    <property type="entry name" value="NYD-SP28 PROTEIN"/>
    <property type="match status" value="1"/>
</dbReference>
<dbReference type="InterPro" id="IPR002110">
    <property type="entry name" value="Ankyrin_rpt"/>
</dbReference>
<comment type="caution">
    <text evidence="14">The sequence shown here is derived from an EMBL/GenBank/DDBJ whole genome shotgun (WGS) entry which is preliminary data.</text>
</comment>
<feature type="coiled-coil region" evidence="12">
    <location>
        <begin position="224"/>
        <end position="251"/>
    </location>
</feature>
<keyword evidence="2" id="KW-0963">Cytoplasm</keyword>
<dbReference type="EMBL" id="BQXS01010797">
    <property type="protein sequence ID" value="GKT34337.1"/>
    <property type="molecule type" value="Genomic_DNA"/>
</dbReference>
<dbReference type="Gene3D" id="1.25.40.20">
    <property type="entry name" value="Ankyrin repeat-containing domain"/>
    <property type="match status" value="1"/>
</dbReference>
<dbReference type="Pfam" id="PF14772">
    <property type="entry name" value="NYD-SP28"/>
    <property type="match status" value="1"/>
</dbReference>
<dbReference type="InterPro" id="IPR036770">
    <property type="entry name" value="Ankyrin_rpt-contain_sf"/>
</dbReference>
<evidence type="ECO:0000256" key="8">
    <source>
        <dbReference type="ARBA" id="ARBA00037841"/>
    </source>
</evidence>
<protein>
    <recommendedName>
        <fullName evidence="10">Dynein regulatory complex subunit 2</fullName>
    </recommendedName>
</protein>
<organism evidence="14 15">
    <name type="scientific">Aduncisulcus paluster</name>
    <dbReference type="NCBI Taxonomy" id="2918883"/>
    <lineage>
        <taxon>Eukaryota</taxon>
        <taxon>Metamonada</taxon>
        <taxon>Carpediemonas-like organisms</taxon>
        <taxon>Aduncisulcus</taxon>
    </lineage>
</organism>
<comment type="function">
    <text evidence="11">Component of the nexin-dynein regulatory complex (N-DRC), a key regulator of ciliary/flagellar motility which maintains the alignment and integrity of the distal axoneme and regulates microtubule sliding in motile axonemes. Plays a critical role in the assembly of N-DRC and also stabilizes the assembly of multiple inner dynein arms and radial spokes. Coassembles with DRC1 to form a central scaffold needed for assembly of the N-DRC and its attachment to the outer doublet microtubules.</text>
</comment>
<dbReference type="SUPFAM" id="SSF48403">
    <property type="entry name" value="Ankyrin repeat"/>
    <property type="match status" value="1"/>
</dbReference>
<feature type="coiled-coil region" evidence="12">
    <location>
        <begin position="1603"/>
        <end position="1644"/>
    </location>
</feature>
<sequence length="2092" mass="241971">MDQKRRLEMLKLAEEEERMARINKAKVSERWRSVLREVKKEDLVEELELLSQSYERQLDTKDGVIRLLNSYLELADEQHKREVRQQVSTLDEIALLGKRHLSKLQSEFDSSSAALKEEYKKEMEEMERRHLYQVRTQAAIIQALKAEQSRKEKSLKDDQEAQLSALHSSSRETINIMRLTLKARQDQLKEHFKESHAAYVAATEQRSRNYKALRNNDQRKSADITEQAKKLKKLQASLAKWRAKLSSTEAEYAGRNATLREEKAGVTRHFSSLKRMMVHMREEERKRLARLVLKTKEVEKKLESQKSQGERVLRLAQLCMKLETDYERIRPFASHIESIELKDEIDAEREEELKHRKEEEEMEGEKAEVDKEIKEVITSAEGLRPFYRRMNRVLMDRLALERQQAALREENRLLREALQEFLDGLTINDHTFDQENPIMVVEGFDSPTLIHEGNAFCCPIPRDSTNITNPMCSTIEAVNTTKEVGDKDYDQTYDAQCMIKGGNSYEEYTYISLPFSSSYIKGAYICIGGESTSHLIFSLSSSTGENMSKKFEFPELETCRWFFLSFDISDVILCKITGKGRGEEFFRIESLFFISREETSEEIKAREAKEKLWAEAPIVKPEFVKEGDNNRLSRGENNIPIPRDDPYVKKPLVDSVYCKDDSNCKESNGYNRSSDAQKMLKGEHDVDLSYLSIPFPMPSQTSPSSMKGAYISVDEDSSSPCLLFTFTDCDGKKTSKKYEFRRPKHWCEWHFLPIDLSNIVLCEIEGKGMWKEKNSRSFCIYSLVFLQQRIVSGKVQYIHDGYASSIPIPRDAPTFINPFFSDITATARYKGHDGDDIVSNWAKSMMMGDDPFTEFYSCISIPFKEEPPTSIKGAYICVGNLSSSNLTLLFTFNASTESEISYLYKFDRFIVDAIERRENKFWFYLTINLPDVVSCIVEGGERKGENFRVISLAFYRKETPAEEIRSSIPITRDNPFVIHPTLEVTGKDEVSCVESEHHNQSLHAQKIFKEEIYDKELLSHLSIPFPSSITEPLRMKGAYICVNKLDSSPQLLFTFTDCDGKKTSKKYEFRRPECLFEWHFLPIDLINVELCEIEGKGEWLEKNSRRFKINSLVFIKGDFCQFPHSKVFDTSETITRSKLVKCIRDQENEDELESIIWYSHVFDKDIVSNLFDSELLEMIRRIPLPDPRLYNPFVAPAIDISKQFYHLRIIAHSVQTDIPVDDIIELYRHIGFGASHNHRVLLIELPQGHIVYTSNRNSQVEKIDCYHVAESMKSNIFTLKDFQSALEDPDQFGLELLYRGIIAKYIPVNTIEYYEGEEEEEEEASSLLDPRILDLSKYGDDVCSALTLSNISNFQQEFNGKRLIDYAAYYGDLLVIRELVRHKDYNFDSVNRELSYIFDSRTTPEGIPLGASLDKDSGLTAIEFAIKSPFHDSAEVISELLQLPMDKGASDKIKTFVNKYMKSDLSLLGLAVECDKANIVKYLLFNLGVNPCQPIRRGCFKTPLARALSRENGEACANLLVSVKHDWPVGLKLDKYDWQIKLTNRIEECTKLLQGNIGEVETEEGNINLFEEMKELNCEIRNQMDLLKSYKKWRDESTKKSTIQEYNTQINFLEKDIEEMKHKLVEMKSSMERMTNRIKNKIEAKMKSKEILPTWRSLDNHSAAYVAFKAYQFNIYAFLRSNRYFPLEDERKDGSMSVESLDGFDRMFLKNSFADRSVRMDTSLVMFLLSKTRILQEDKTLFDIMRSAYEDLNEIPLIRPIIQVLEAHHGNLDIVVDFDNDNVGEVSASSAEDSIGLADYDDGRIFIAANRFHREKWDYSQMVGTIAHELTHLAMQDVFQNIYKPYSASFEIDSREDTVEEKEIESRIPEEYRIIDKIPKGLKYAIYEAFLNLYSKSEGEQRIPFHLHFPDTILGRVFRCYTADLWFREIIVRVPELLATFGQGEGKKKLINTAPKLLSWFIKHVKPKCDEYIITENKGTLYGTDALPEKQLFASSSMIHGHDYASVISSILAPLTPKDKEVASILTQQTIADREVDRDRKDSRDSYDLIQVSDIVPDELETTPSHPSSNTYHFDIALDSMRKPEYKIDFVI</sequence>
<evidence type="ECO:0000256" key="1">
    <source>
        <dbReference type="ARBA" id="ARBA00004611"/>
    </source>
</evidence>
<evidence type="ECO:0000256" key="10">
    <source>
        <dbReference type="ARBA" id="ARBA00040899"/>
    </source>
</evidence>
<name>A0ABQ5KPE7_9EUKA</name>
<dbReference type="Proteomes" id="UP001057375">
    <property type="component" value="Unassembled WGS sequence"/>
</dbReference>
<reference evidence="14" key="1">
    <citation type="submission" date="2022-03" db="EMBL/GenBank/DDBJ databases">
        <title>Draft genome sequence of Aduncisulcus paluster, a free-living microaerophilic Fornicata.</title>
        <authorList>
            <person name="Yuyama I."/>
            <person name="Kume K."/>
            <person name="Tamura T."/>
            <person name="Inagaki Y."/>
            <person name="Hashimoto T."/>
        </authorList>
    </citation>
    <scope>NUCLEOTIDE SEQUENCE</scope>
    <source>
        <strain evidence="14">NY0171</strain>
    </source>
</reference>